<proteinExistence type="predicted"/>
<dbReference type="InterPro" id="IPR036890">
    <property type="entry name" value="HATPase_C_sf"/>
</dbReference>
<dbReference type="EC" id="2.7.13.3" evidence="2"/>
<dbReference type="Pfam" id="PF02518">
    <property type="entry name" value="HATPase_c"/>
    <property type="match status" value="1"/>
</dbReference>
<dbReference type="PANTHER" id="PTHR43711">
    <property type="entry name" value="TWO-COMPONENT HISTIDINE KINASE"/>
    <property type="match status" value="1"/>
</dbReference>
<protein>
    <recommendedName>
        <fullName evidence="2">histidine kinase</fullName>
        <ecNumber evidence="2">2.7.13.3</ecNumber>
    </recommendedName>
</protein>
<comment type="catalytic activity">
    <reaction evidence="1">
        <text>ATP + protein L-histidine = ADP + protein N-phospho-L-histidine.</text>
        <dbReference type="EC" id="2.7.13.3"/>
    </reaction>
</comment>
<keyword evidence="3" id="KW-0808">Transferase</keyword>
<dbReference type="Proteomes" id="UP000606600">
    <property type="component" value="Unassembled WGS sequence"/>
</dbReference>
<dbReference type="SUPFAM" id="SSF55874">
    <property type="entry name" value="ATPase domain of HSP90 chaperone/DNA topoisomerase II/histidine kinase"/>
    <property type="match status" value="1"/>
</dbReference>
<evidence type="ECO:0000256" key="4">
    <source>
        <dbReference type="ARBA" id="ARBA00022777"/>
    </source>
</evidence>
<organism evidence="7 8">
    <name type="scientific">Mucilaginibacter pankratovii</name>
    <dbReference type="NCBI Taxonomy" id="2772110"/>
    <lineage>
        <taxon>Bacteria</taxon>
        <taxon>Pseudomonadati</taxon>
        <taxon>Bacteroidota</taxon>
        <taxon>Sphingobacteriia</taxon>
        <taxon>Sphingobacteriales</taxon>
        <taxon>Sphingobacteriaceae</taxon>
        <taxon>Mucilaginibacter</taxon>
    </lineage>
</organism>
<keyword evidence="8" id="KW-1185">Reference proteome</keyword>
<dbReference type="InterPro" id="IPR004358">
    <property type="entry name" value="Sig_transdc_His_kin-like_C"/>
</dbReference>
<sequence>MADNGIGIPDKDKDSVFDMFTSAKKTGTQGEQPFGLGLSISKKIIEAHGCSIWFDSAPDQGTVFYVELPV</sequence>
<evidence type="ECO:0000256" key="1">
    <source>
        <dbReference type="ARBA" id="ARBA00000085"/>
    </source>
</evidence>
<gene>
    <name evidence="7" type="ORF">IDJ77_19760</name>
</gene>
<dbReference type="PRINTS" id="PR00344">
    <property type="entry name" value="BCTRLSENSOR"/>
</dbReference>
<evidence type="ECO:0000313" key="7">
    <source>
        <dbReference type="EMBL" id="MBD1366057.1"/>
    </source>
</evidence>
<keyword evidence="4 7" id="KW-0418">Kinase</keyword>
<evidence type="ECO:0000256" key="5">
    <source>
        <dbReference type="ARBA" id="ARBA00023012"/>
    </source>
</evidence>
<dbReference type="InterPro" id="IPR003594">
    <property type="entry name" value="HATPase_dom"/>
</dbReference>
<feature type="domain" description="Histidine kinase" evidence="6">
    <location>
        <begin position="1"/>
        <end position="70"/>
    </location>
</feature>
<dbReference type="InterPro" id="IPR050736">
    <property type="entry name" value="Sensor_HK_Regulatory"/>
</dbReference>
<dbReference type="PROSITE" id="PS50109">
    <property type="entry name" value="HIS_KIN"/>
    <property type="match status" value="1"/>
</dbReference>
<evidence type="ECO:0000256" key="2">
    <source>
        <dbReference type="ARBA" id="ARBA00012438"/>
    </source>
</evidence>
<keyword evidence="5" id="KW-0902">Two-component regulatory system</keyword>
<comment type="caution">
    <text evidence="7">The sequence shown here is derived from an EMBL/GenBank/DDBJ whole genome shotgun (WGS) entry which is preliminary data.</text>
</comment>
<evidence type="ECO:0000259" key="6">
    <source>
        <dbReference type="PROSITE" id="PS50109"/>
    </source>
</evidence>
<name>A0ABR7WUS8_9SPHI</name>
<dbReference type="CDD" id="cd00075">
    <property type="entry name" value="HATPase"/>
    <property type="match status" value="1"/>
</dbReference>
<evidence type="ECO:0000313" key="8">
    <source>
        <dbReference type="Proteomes" id="UP000606600"/>
    </source>
</evidence>
<dbReference type="InterPro" id="IPR005467">
    <property type="entry name" value="His_kinase_dom"/>
</dbReference>
<dbReference type="GO" id="GO:0016301">
    <property type="term" value="F:kinase activity"/>
    <property type="evidence" value="ECO:0007669"/>
    <property type="project" value="UniProtKB-KW"/>
</dbReference>
<evidence type="ECO:0000256" key="3">
    <source>
        <dbReference type="ARBA" id="ARBA00022679"/>
    </source>
</evidence>
<dbReference type="Gene3D" id="3.30.565.10">
    <property type="entry name" value="Histidine kinase-like ATPase, C-terminal domain"/>
    <property type="match status" value="1"/>
</dbReference>
<dbReference type="PANTHER" id="PTHR43711:SF1">
    <property type="entry name" value="HISTIDINE KINASE 1"/>
    <property type="match status" value="1"/>
</dbReference>
<accession>A0ABR7WUS8</accession>
<reference evidence="7 8" key="1">
    <citation type="submission" date="2020-09" db="EMBL/GenBank/DDBJ databases">
        <title>Novel species of Mucilaginibacter isolated from a glacier on the Tibetan Plateau.</title>
        <authorList>
            <person name="Liu Q."/>
            <person name="Xin Y.-H."/>
        </authorList>
    </citation>
    <scope>NUCLEOTIDE SEQUENCE [LARGE SCALE GENOMIC DNA]</scope>
    <source>
        <strain evidence="7 8">ZT4R22</strain>
    </source>
</reference>
<dbReference type="EMBL" id="JACWMY010000010">
    <property type="protein sequence ID" value="MBD1366057.1"/>
    <property type="molecule type" value="Genomic_DNA"/>
</dbReference>